<dbReference type="AlphaFoldDB" id="A0A8S1NA41"/>
<dbReference type="EMBL" id="CAJJDN010000051">
    <property type="protein sequence ID" value="CAD8087176.1"/>
    <property type="molecule type" value="Genomic_DNA"/>
</dbReference>
<accession>A0A8S1NA41</accession>
<proteinExistence type="predicted"/>
<comment type="caution">
    <text evidence="1">The sequence shown here is derived from an EMBL/GenBank/DDBJ whole genome shotgun (WGS) entry which is preliminary data.</text>
</comment>
<protein>
    <submittedName>
        <fullName evidence="1">Uncharacterized protein</fullName>
    </submittedName>
</protein>
<keyword evidence="2" id="KW-1185">Reference proteome</keyword>
<name>A0A8S1NA41_9CILI</name>
<gene>
    <name evidence="1" type="ORF">PSON_ATCC_30995.1.T0510049</name>
</gene>
<reference evidence="1" key="1">
    <citation type="submission" date="2021-01" db="EMBL/GenBank/DDBJ databases">
        <authorList>
            <consortium name="Genoscope - CEA"/>
            <person name="William W."/>
        </authorList>
    </citation>
    <scope>NUCLEOTIDE SEQUENCE</scope>
</reference>
<organism evidence="1 2">
    <name type="scientific">Paramecium sonneborni</name>
    <dbReference type="NCBI Taxonomy" id="65129"/>
    <lineage>
        <taxon>Eukaryota</taxon>
        <taxon>Sar</taxon>
        <taxon>Alveolata</taxon>
        <taxon>Ciliophora</taxon>
        <taxon>Intramacronucleata</taxon>
        <taxon>Oligohymenophorea</taxon>
        <taxon>Peniculida</taxon>
        <taxon>Parameciidae</taxon>
        <taxon>Paramecium</taxon>
    </lineage>
</organism>
<evidence type="ECO:0000313" key="1">
    <source>
        <dbReference type="EMBL" id="CAD8087176.1"/>
    </source>
</evidence>
<dbReference type="Proteomes" id="UP000692954">
    <property type="component" value="Unassembled WGS sequence"/>
</dbReference>
<sequence>MNEPVRKQKNATEAETIFKEEALFRFMRERREKADQNYSNQNKRKYAIIQKKSNSQGFKQKSQRLAQLYFRQDNLIIINKVIKWNSLLLYHKGK</sequence>
<evidence type="ECO:0000313" key="2">
    <source>
        <dbReference type="Proteomes" id="UP000692954"/>
    </source>
</evidence>